<feature type="region of interest" description="Disordered" evidence="1">
    <location>
        <begin position="308"/>
        <end position="334"/>
    </location>
</feature>
<dbReference type="OrthoDB" id="3439209at2759"/>
<evidence type="ECO:0008006" key="4">
    <source>
        <dbReference type="Google" id="ProtNLM"/>
    </source>
</evidence>
<comment type="caution">
    <text evidence="2">The sequence shown here is derived from an EMBL/GenBank/DDBJ whole genome shotgun (WGS) entry which is preliminary data.</text>
</comment>
<name>A0A2B7Y582_POLH7</name>
<dbReference type="AlphaFoldDB" id="A0A2B7Y582"/>
<protein>
    <recommendedName>
        <fullName evidence="4">Myb-like domain-containing protein</fullName>
    </recommendedName>
</protein>
<keyword evidence="3" id="KW-1185">Reference proteome</keyword>
<organism evidence="2 3">
    <name type="scientific">Polytolypa hystricis (strain UAMH7299)</name>
    <dbReference type="NCBI Taxonomy" id="1447883"/>
    <lineage>
        <taxon>Eukaryota</taxon>
        <taxon>Fungi</taxon>
        <taxon>Dikarya</taxon>
        <taxon>Ascomycota</taxon>
        <taxon>Pezizomycotina</taxon>
        <taxon>Eurotiomycetes</taxon>
        <taxon>Eurotiomycetidae</taxon>
        <taxon>Onygenales</taxon>
        <taxon>Onygenales incertae sedis</taxon>
        <taxon>Polytolypa</taxon>
    </lineage>
</organism>
<evidence type="ECO:0000313" key="3">
    <source>
        <dbReference type="Proteomes" id="UP000224634"/>
    </source>
</evidence>
<dbReference type="STRING" id="1447883.A0A2B7Y582"/>
<dbReference type="Proteomes" id="UP000224634">
    <property type="component" value="Unassembled WGS sequence"/>
</dbReference>
<sequence length="487" mass="54397">MPYNLFQRVRPDKEQCVWQPHGKARYTGCSTADFMGDFGLEPWGSQAPDMEYTNAASIEPLSQGSHWVRNGGRICGWSEAQNVSTTGHWPRAPGPTQFSQRRMHAAGQFLQAGDIQSTFVMGTRKCQRQPQLPMTYTGLASLAMMNGDEGETAGIASELSYRRPMSITGNPTYITHDQMQSISSTEGRLGQDCLYGNRGKGACGTTTGKFHQPAKGDETRSLDTFNDGYEAIEMSLLDSQTWSDNLTHSFIDTFTPRNQEIVQPGGDNEQNACRVRHSPESTLSSASLASSTVQTAVKAENPCFFDSNSMLPNSHEPRAAQGSNSPSFTTEPSKGISGHILMTQSIEHTVRPILRKKPTRKEAMPVRRGSKDEFLVRCKLSGMSYKEIKERGSFSEAESTLRGRFRTLTKKKEHRLRKPGWQEKDLRLLRDAVLKFSSELRPISSGETRLPRISWKQVGEYIWKNGGSYHFGNATCKKKWTEIQDQG</sequence>
<reference evidence="2 3" key="1">
    <citation type="submission" date="2017-10" db="EMBL/GenBank/DDBJ databases">
        <title>Comparative genomics in systemic dimorphic fungi from Ajellomycetaceae.</title>
        <authorList>
            <person name="Munoz J.F."/>
            <person name="Mcewen J.G."/>
            <person name="Clay O.K."/>
            <person name="Cuomo C.A."/>
        </authorList>
    </citation>
    <scope>NUCLEOTIDE SEQUENCE [LARGE SCALE GENOMIC DNA]</scope>
    <source>
        <strain evidence="2 3">UAMH7299</strain>
    </source>
</reference>
<gene>
    <name evidence="2" type="ORF">AJ80_05205</name>
</gene>
<proteinExistence type="predicted"/>
<evidence type="ECO:0000256" key="1">
    <source>
        <dbReference type="SAM" id="MobiDB-lite"/>
    </source>
</evidence>
<feature type="compositionally biased region" description="Polar residues" evidence="1">
    <location>
        <begin position="321"/>
        <end position="332"/>
    </location>
</feature>
<evidence type="ECO:0000313" key="2">
    <source>
        <dbReference type="EMBL" id="PGH16355.1"/>
    </source>
</evidence>
<accession>A0A2B7Y582</accession>
<dbReference type="EMBL" id="PDNA01000074">
    <property type="protein sequence ID" value="PGH16355.1"/>
    <property type="molecule type" value="Genomic_DNA"/>
</dbReference>
<feature type="region of interest" description="Disordered" evidence="1">
    <location>
        <begin position="261"/>
        <end position="287"/>
    </location>
</feature>